<keyword evidence="2" id="KW-0067">ATP-binding</keyword>
<dbReference type="InterPro" id="IPR001611">
    <property type="entry name" value="Leu-rich_rpt"/>
</dbReference>
<feature type="transmembrane region" description="Helical" evidence="4">
    <location>
        <begin position="961"/>
        <end position="981"/>
    </location>
</feature>
<evidence type="ECO:0000256" key="4">
    <source>
        <dbReference type="SAM" id="Phobius"/>
    </source>
</evidence>
<dbReference type="InterPro" id="IPR057135">
    <property type="entry name" value="At4g27190-like_LRR"/>
</dbReference>
<dbReference type="PANTHER" id="PTHR33463:SF218">
    <property type="entry name" value="DISEASE RESISTANCE PROTEIN RPS2-LIKE"/>
    <property type="match status" value="1"/>
</dbReference>
<accession>A0A2G5DKD5</accession>
<keyword evidence="3" id="KW-0175">Coiled coil</keyword>
<name>A0A2G5DKD5_AQUCA</name>
<feature type="domain" description="Disease resistance protein At4g27190-like leucine-rich repeats" evidence="6">
    <location>
        <begin position="721"/>
        <end position="798"/>
    </location>
</feature>
<evidence type="ECO:0000313" key="7">
    <source>
        <dbReference type="EMBL" id="PIA43707.1"/>
    </source>
</evidence>
<comment type="similarity">
    <text evidence="1">Belongs to the disease resistance NB-LRR family.</text>
</comment>
<feature type="domain" description="Disease resistance protein At4g27190-like leucine-rich repeats" evidence="6">
    <location>
        <begin position="828"/>
        <end position="932"/>
    </location>
</feature>
<dbReference type="Proteomes" id="UP000230069">
    <property type="component" value="Unassembled WGS sequence"/>
</dbReference>
<evidence type="ECO:0000259" key="6">
    <source>
        <dbReference type="Pfam" id="PF23247"/>
    </source>
</evidence>
<dbReference type="Gene3D" id="3.80.10.10">
    <property type="entry name" value="Ribonuclease Inhibitor"/>
    <property type="match status" value="2"/>
</dbReference>
<evidence type="ECO:0000256" key="3">
    <source>
        <dbReference type="SAM" id="Coils"/>
    </source>
</evidence>
<gene>
    <name evidence="7" type="ORF">AQUCO_01800036v1</name>
</gene>
<dbReference type="PRINTS" id="PR00364">
    <property type="entry name" value="DISEASERSIST"/>
</dbReference>
<feature type="domain" description="NB-ARC" evidence="5">
    <location>
        <begin position="211"/>
        <end position="264"/>
    </location>
</feature>
<evidence type="ECO:0000259" key="5">
    <source>
        <dbReference type="Pfam" id="PF00931"/>
    </source>
</evidence>
<evidence type="ECO:0008006" key="9">
    <source>
        <dbReference type="Google" id="ProtNLM"/>
    </source>
</evidence>
<keyword evidence="8" id="KW-1185">Reference proteome</keyword>
<dbReference type="Pfam" id="PF00931">
    <property type="entry name" value="NB-ARC"/>
    <property type="match status" value="2"/>
</dbReference>
<dbReference type="Gene3D" id="1.10.8.430">
    <property type="entry name" value="Helical domain of apoptotic protease-activating factors"/>
    <property type="match status" value="1"/>
</dbReference>
<reference evidence="7 8" key="1">
    <citation type="submission" date="2017-09" db="EMBL/GenBank/DDBJ databases">
        <title>WGS assembly of Aquilegia coerulea Goldsmith.</title>
        <authorList>
            <person name="Hodges S."/>
            <person name="Kramer E."/>
            <person name="Nordborg M."/>
            <person name="Tomkins J."/>
            <person name="Borevitz J."/>
            <person name="Derieg N."/>
            <person name="Yan J."/>
            <person name="Mihaltcheva S."/>
            <person name="Hayes R.D."/>
            <person name="Rokhsar D."/>
        </authorList>
    </citation>
    <scope>NUCLEOTIDE SEQUENCE [LARGE SCALE GENOMIC DNA]</scope>
    <source>
        <strain evidence="8">cv. Goldsmith</strain>
    </source>
</reference>
<feature type="domain" description="NB-ARC" evidence="5">
    <location>
        <begin position="120"/>
        <end position="199"/>
    </location>
</feature>
<dbReference type="EMBL" id="KZ305035">
    <property type="protein sequence ID" value="PIA43707.1"/>
    <property type="molecule type" value="Genomic_DNA"/>
</dbReference>
<keyword evidence="4" id="KW-0812">Transmembrane</keyword>
<dbReference type="PROSITE" id="PS51450">
    <property type="entry name" value="LRR"/>
    <property type="match status" value="1"/>
</dbReference>
<dbReference type="InterPro" id="IPR032675">
    <property type="entry name" value="LRR_dom_sf"/>
</dbReference>
<dbReference type="InterPro" id="IPR027417">
    <property type="entry name" value="P-loop_NTPase"/>
</dbReference>
<evidence type="ECO:0000313" key="8">
    <source>
        <dbReference type="Proteomes" id="UP000230069"/>
    </source>
</evidence>
<evidence type="ECO:0000256" key="1">
    <source>
        <dbReference type="ARBA" id="ARBA00008894"/>
    </source>
</evidence>
<keyword evidence="2" id="KW-0547">Nucleotide-binding</keyword>
<dbReference type="InParanoid" id="A0A2G5DKD5"/>
<protein>
    <recommendedName>
        <fullName evidence="9">NB-ARC domain-containing protein</fullName>
    </recommendedName>
</protein>
<dbReference type="GO" id="GO:0005524">
    <property type="term" value="F:ATP binding"/>
    <property type="evidence" value="ECO:0007669"/>
    <property type="project" value="UniProtKB-KW"/>
</dbReference>
<dbReference type="InterPro" id="IPR002182">
    <property type="entry name" value="NB-ARC"/>
</dbReference>
<sequence>MELTGVAVGETTKCAIVHIDREVGYLVHFKRNINNLKIHVEKLIAMRNDVQVLINAALNNNELIKEAVQTWLARVEAVCEEVILVNKEAEQINSETGTRLFDINFVILDVHDFMMFASREFTINKVIQALENDAVTLVGIHGMPGVGKTMLIKEVAKHVIKKEIFDEVVMVSVSQNPDLKKIQGDVARVLGMKLEEDDTMLLRATHNPVIWERIELAEVGILNCKVAFTTRDQDVCNLMETHKMIEVAVLSQIDSWSLFRQKAGDVVDLPTHHTVARDILSESKGLPLAIVTLGRALRGKDEIVWANAHRELKKSIFEGMNPVISSIKLSYNYLQGEATKLCFLFCCLFPEDYKIDIDVLLCYVMGEKLLRNVDTLEEARDRLHAEVDKLTSSSSCLLLRDGNKYVRMHDVVRDVAISIASEKSGFIVKAGTTLTEWPSTELDKCKRLSLMTTNIRCNLPSQLKGAHLLTLSLNGNRDLYSIPPDFFAEMKSLLTLDLSYTHIESLPPSLSCLVNLSILYLQNCFYLSNISPVERLKNLMILSIRHSNVVGLPETFGRLANIKSLDLSHTAKLKTISAKSILSMSHLEELYTMNGYREWEMEGIKDVFHHWKGLAKFNILIATTFSSTFDETEYYLKSKLFKRSMCLELPLNSVANWMLMLVEKTNLLYLYKCKGLESVAELDPMGLNNNLKFLHVSECAEMEYLMSTAVKSASRYALRNLEELHLDELKNFLGMCDGTLPQGFLHNLKVLQVLRCDKVISLIPCELLVWLNNLVELRVAGCQGLKKLIDFEVVTLQCSETVEQISTCDTSTISKQSKMRRFPDLPPTFSKLRCLFIGRCDQLKYLLPMRVVRNLLQLQELEIMHCLNMETIIEHDGDDCDAEKDKAILSQMRNLYFKKLPRLCSFGREGLLVEWPSLEVLTVSKCENLKKLPLVVRLLRMGRSKRQVPLAICFTGKFLNIYFNFALFISFFLRALVFCSGEMKATLLMMQQAWNIEIIH</sequence>
<dbReference type="InterPro" id="IPR042197">
    <property type="entry name" value="Apaf_helical"/>
</dbReference>
<keyword evidence="4" id="KW-1133">Transmembrane helix</keyword>
<dbReference type="InterPro" id="IPR050905">
    <property type="entry name" value="Plant_NBS-LRR"/>
</dbReference>
<dbReference type="OrthoDB" id="1898799at2759"/>
<dbReference type="Pfam" id="PF23247">
    <property type="entry name" value="LRR_RPS2"/>
    <property type="match status" value="2"/>
</dbReference>
<evidence type="ECO:0000256" key="2">
    <source>
        <dbReference type="ARBA" id="ARBA00022840"/>
    </source>
</evidence>
<dbReference type="STRING" id="218851.A0A2G5DKD5"/>
<organism evidence="7 8">
    <name type="scientific">Aquilegia coerulea</name>
    <name type="common">Rocky mountain columbine</name>
    <dbReference type="NCBI Taxonomy" id="218851"/>
    <lineage>
        <taxon>Eukaryota</taxon>
        <taxon>Viridiplantae</taxon>
        <taxon>Streptophyta</taxon>
        <taxon>Embryophyta</taxon>
        <taxon>Tracheophyta</taxon>
        <taxon>Spermatophyta</taxon>
        <taxon>Magnoliopsida</taxon>
        <taxon>Ranunculales</taxon>
        <taxon>Ranunculaceae</taxon>
        <taxon>Thalictroideae</taxon>
        <taxon>Aquilegia</taxon>
    </lineage>
</organism>
<dbReference type="SUPFAM" id="SSF52058">
    <property type="entry name" value="L domain-like"/>
    <property type="match status" value="1"/>
</dbReference>
<dbReference type="GO" id="GO:0043531">
    <property type="term" value="F:ADP binding"/>
    <property type="evidence" value="ECO:0007669"/>
    <property type="project" value="InterPro"/>
</dbReference>
<keyword evidence="4" id="KW-0472">Membrane</keyword>
<dbReference type="PANTHER" id="PTHR33463">
    <property type="entry name" value="NB-ARC DOMAIN-CONTAINING PROTEIN-RELATED"/>
    <property type="match status" value="1"/>
</dbReference>
<feature type="coiled-coil region" evidence="3">
    <location>
        <begin position="366"/>
        <end position="393"/>
    </location>
</feature>
<dbReference type="AlphaFoldDB" id="A0A2G5DKD5"/>
<dbReference type="SUPFAM" id="SSF52540">
    <property type="entry name" value="P-loop containing nucleoside triphosphate hydrolases"/>
    <property type="match status" value="1"/>
</dbReference>
<dbReference type="Pfam" id="PF13855">
    <property type="entry name" value="LRR_8"/>
    <property type="match status" value="2"/>
</dbReference>
<dbReference type="Gene3D" id="3.40.50.300">
    <property type="entry name" value="P-loop containing nucleotide triphosphate hydrolases"/>
    <property type="match status" value="1"/>
</dbReference>
<proteinExistence type="inferred from homology"/>